<keyword evidence="2" id="KW-0808">Transferase</keyword>
<dbReference type="Proteomes" id="UP000605986">
    <property type="component" value="Unassembled WGS sequence"/>
</dbReference>
<proteinExistence type="predicted"/>
<dbReference type="CDD" id="cd05120">
    <property type="entry name" value="APH_ChoK_like"/>
    <property type="match status" value="1"/>
</dbReference>
<dbReference type="GO" id="GO:0016301">
    <property type="term" value="F:kinase activity"/>
    <property type="evidence" value="ECO:0007669"/>
    <property type="project" value="UniProtKB-KW"/>
</dbReference>
<dbReference type="EMBL" id="JAADJG010000284">
    <property type="protein sequence ID" value="KAF4449475.1"/>
    <property type="molecule type" value="Genomic_DNA"/>
</dbReference>
<dbReference type="PANTHER" id="PTHR21310">
    <property type="entry name" value="AMINOGLYCOSIDE PHOSPHOTRANSFERASE-RELATED-RELATED"/>
    <property type="match status" value="1"/>
</dbReference>
<dbReference type="Gene3D" id="3.90.1200.10">
    <property type="match status" value="1"/>
</dbReference>
<accession>A0A8H4NVQ2</accession>
<evidence type="ECO:0000313" key="2">
    <source>
        <dbReference type="EMBL" id="KAF4449475.1"/>
    </source>
</evidence>
<dbReference type="AlphaFoldDB" id="A0A8H4NVQ2"/>
<dbReference type="InterPro" id="IPR002575">
    <property type="entry name" value="Aminoglycoside_PTrfase"/>
</dbReference>
<comment type="caution">
    <text evidence="2">The sequence shown here is derived from an EMBL/GenBank/DDBJ whole genome shotgun (WGS) entry which is preliminary data.</text>
</comment>
<dbReference type="SUPFAM" id="SSF56112">
    <property type="entry name" value="Protein kinase-like (PK-like)"/>
    <property type="match status" value="1"/>
</dbReference>
<protein>
    <submittedName>
        <fullName evidence="2">Protein kinase-like protein</fullName>
    </submittedName>
</protein>
<dbReference type="PANTHER" id="PTHR21310:SF15">
    <property type="entry name" value="AMINOGLYCOSIDE PHOSPHOTRANSFERASE DOMAIN-CONTAINING PROTEIN"/>
    <property type="match status" value="1"/>
</dbReference>
<name>A0A8H4NVQ2_9HYPO</name>
<gene>
    <name evidence="2" type="ORF">F53441_7270</name>
</gene>
<reference evidence="2" key="1">
    <citation type="submission" date="2020-01" db="EMBL/GenBank/DDBJ databases">
        <title>Identification and distribution of gene clusters putatively required for synthesis of sphingolipid metabolism inhibitors in phylogenetically diverse species of the filamentous fungus Fusarium.</title>
        <authorList>
            <person name="Kim H.-S."/>
            <person name="Busman M."/>
            <person name="Brown D.W."/>
            <person name="Divon H."/>
            <person name="Uhlig S."/>
            <person name="Proctor R.H."/>
        </authorList>
    </citation>
    <scope>NUCLEOTIDE SEQUENCE</scope>
    <source>
        <strain evidence="2">NRRL 53441</strain>
    </source>
</reference>
<keyword evidence="2" id="KW-0418">Kinase</keyword>
<keyword evidence="3" id="KW-1185">Reference proteome</keyword>
<dbReference type="InterPro" id="IPR051678">
    <property type="entry name" value="AGP_Transferase"/>
</dbReference>
<organism evidence="2 3">
    <name type="scientific">Fusarium austroafricanum</name>
    <dbReference type="NCBI Taxonomy" id="2364996"/>
    <lineage>
        <taxon>Eukaryota</taxon>
        <taxon>Fungi</taxon>
        <taxon>Dikarya</taxon>
        <taxon>Ascomycota</taxon>
        <taxon>Pezizomycotina</taxon>
        <taxon>Sordariomycetes</taxon>
        <taxon>Hypocreomycetidae</taxon>
        <taxon>Hypocreales</taxon>
        <taxon>Nectriaceae</taxon>
        <taxon>Fusarium</taxon>
        <taxon>Fusarium concolor species complex</taxon>
    </lineage>
</organism>
<dbReference type="OrthoDB" id="3250044at2759"/>
<dbReference type="Pfam" id="PF01636">
    <property type="entry name" value="APH"/>
    <property type="match status" value="1"/>
</dbReference>
<sequence>MSSRIISLFYYLKRKFEDWVFPLRMFLGLKIFYVEQRKIVRISHNQLIKGPCTQQELEAMQYAASHTSVCLPRIHRVYDRGGTTFIAMDFIKGKTLDQIWPTLTEEKKESIVVEIWDNLKQLHTCQPPPSLGHITAASISGGPVRDGALGVEDDGPLDIGPFTSDDEFLNALRESPDLIQDNLHPNRVGFVYGDLALRNIVMKNDGHLCFLDWECAGWWPLYWERVKWHFSSFMQPPDFVELMDKVSAAERIET</sequence>
<dbReference type="InterPro" id="IPR011009">
    <property type="entry name" value="Kinase-like_dom_sf"/>
</dbReference>
<feature type="domain" description="Aminoglycoside phosphotransferase" evidence="1">
    <location>
        <begin position="37"/>
        <end position="224"/>
    </location>
</feature>
<evidence type="ECO:0000313" key="3">
    <source>
        <dbReference type="Proteomes" id="UP000605986"/>
    </source>
</evidence>
<evidence type="ECO:0000259" key="1">
    <source>
        <dbReference type="Pfam" id="PF01636"/>
    </source>
</evidence>